<name>A0A858MSK6_9CAUD</name>
<accession>A0A858MSK6</accession>
<dbReference type="EMBL" id="MT234338">
    <property type="protein sequence ID" value="QIW87301.1"/>
    <property type="molecule type" value="Genomic_DNA"/>
</dbReference>
<proteinExistence type="predicted"/>
<dbReference type="Proteomes" id="UP000671973">
    <property type="component" value="Segment"/>
</dbReference>
<dbReference type="Gene3D" id="3.30.420.240">
    <property type="match status" value="1"/>
</dbReference>
<reference evidence="2 3" key="1">
    <citation type="submission" date="2020-03" db="EMBL/GenBank/DDBJ databases">
        <authorList>
            <person name="Holtappels D."/>
            <person name="Bomans J.P.J."/>
            <person name="Lavigne R."/>
            <person name="Wagemans J."/>
        </authorList>
    </citation>
    <scope>NUCLEOTIDE SEQUENCE [LARGE SCALE GENOMIC DNA]</scope>
    <source>
        <strain evidence="2 3">OLIVR1</strain>
    </source>
</reference>
<feature type="compositionally biased region" description="Basic and acidic residues" evidence="1">
    <location>
        <begin position="502"/>
        <end position="511"/>
    </location>
</feature>
<gene>
    <name evidence="2" type="ORF">Ab1vBOLIVR1_gp106c</name>
</gene>
<evidence type="ECO:0000313" key="3">
    <source>
        <dbReference type="Proteomes" id="UP000671973"/>
    </source>
</evidence>
<protein>
    <submittedName>
        <fullName evidence="2">Terminase large subunit</fullName>
    </submittedName>
</protein>
<evidence type="ECO:0000313" key="2">
    <source>
        <dbReference type="EMBL" id="QIW87301.1"/>
    </source>
</evidence>
<feature type="region of interest" description="Disordered" evidence="1">
    <location>
        <begin position="502"/>
        <end position="533"/>
    </location>
</feature>
<sequence>MTTILVKKTLDDWLNNVDYTDLANGTYVPGEFSLFFMNFIKLVNGNNPEDNKTPPVHLQMLDRACSGSENVANLIFRGAAKTTLFMEYFYLFLATFGWLPNFGPVESMLYVSDSMENGVASARKNTEFRYDNSEFLQEWVPEMHFTEKYWESANKDGQRFAAKLFGAKTGLRGTKIFGKRPKLVVLDDLMSDDDARSPTAIQSINDTIYKGVRHALDPTKRKVIFNGTPFNKEDPLVTAVESGGWDASVYPVCEQFPCAEEDFVGAWPDRFPYSRIKAEYDLAVTTGHVASFMQELMLRLSSDDERLVQDAEIQWYSRVNLLKRKSAYNFYITTDFATTDKERSDFSVISVWAYNANGDWFWVDGICAKQTMDKNINDLFRLVAMYRPQSVGVEISGQQGGFIKWLQQEMQNRNVWFTFASNSKSNEPGIRPVTNKLERFNIVVPWFKSGKFYWPEELRTSVIMGHFLGQIKLVTINGIKGKDDCVDTVSMLGYLTPWKPSDDSGNIKDEDGNNVFEDDVPEPENSPLQSYVV</sequence>
<organism evidence="2 3">
    <name type="scientific">Agrobacterium phage OLIVR1</name>
    <dbReference type="NCBI Taxonomy" id="2723769"/>
    <lineage>
        <taxon>Viruses</taxon>
        <taxon>Duplodnaviria</taxon>
        <taxon>Heunggongvirae</taxon>
        <taxon>Uroviricota</taxon>
        <taxon>Caudoviricetes</taxon>
        <taxon>Schitoviridae</taxon>
        <taxon>Oliverunavirus</taxon>
        <taxon>Oliverunavirus OLIVR1</taxon>
    </lineage>
</organism>
<keyword evidence="3" id="KW-1185">Reference proteome</keyword>
<evidence type="ECO:0000256" key="1">
    <source>
        <dbReference type="SAM" id="MobiDB-lite"/>
    </source>
</evidence>